<evidence type="ECO:0000256" key="1">
    <source>
        <dbReference type="SAM" id="Phobius"/>
    </source>
</evidence>
<evidence type="ECO:0008006" key="4">
    <source>
        <dbReference type="Google" id="ProtNLM"/>
    </source>
</evidence>
<evidence type="ECO:0000313" key="2">
    <source>
        <dbReference type="EMBL" id="MBE9666023.1"/>
    </source>
</evidence>
<accession>A0ABR9XF60</accession>
<name>A0ABR9XF60_9SPHI</name>
<keyword evidence="1" id="KW-0472">Membrane</keyword>
<organism evidence="2 3">
    <name type="scientific">Mucilaginibacter boryungensis</name>
    <dbReference type="NCBI Taxonomy" id="768480"/>
    <lineage>
        <taxon>Bacteria</taxon>
        <taxon>Pseudomonadati</taxon>
        <taxon>Bacteroidota</taxon>
        <taxon>Sphingobacteriia</taxon>
        <taxon>Sphingobacteriales</taxon>
        <taxon>Sphingobacteriaceae</taxon>
        <taxon>Mucilaginibacter</taxon>
    </lineage>
</organism>
<dbReference type="Proteomes" id="UP000632774">
    <property type="component" value="Unassembled WGS sequence"/>
</dbReference>
<keyword evidence="1" id="KW-0812">Transmembrane</keyword>
<feature type="transmembrane region" description="Helical" evidence="1">
    <location>
        <begin position="113"/>
        <end position="134"/>
    </location>
</feature>
<feature type="transmembrane region" description="Helical" evidence="1">
    <location>
        <begin position="12"/>
        <end position="33"/>
    </location>
</feature>
<keyword evidence="1" id="KW-1133">Transmembrane helix</keyword>
<gene>
    <name evidence="2" type="ORF">IRJ18_06590</name>
</gene>
<reference evidence="2 3" key="1">
    <citation type="submission" date="2020-10" db="EMBL/GenBank/DDBJ databases">
        <title>Mucilaginibacter mali sp. nov., isolated from rhizosphere soil of apple orchard.</title>
        <authorList>
            <person name="Lee J.-S."/>
            <person name="Kim H.S."/>
            <person name="Kim J.-S."/>
        </authorList>
    </citation>
    <scope>NUCLEOTIDE SEQUENCE [LARGE SCALE GENOMIC DNA]</scope>
    <source>
        <strain evidence="2 3">KCTC 23157</strain>
    </source>
</reference>
<comment type="caution">
    <text evidence="2">The sequence shown here is derived from an EMBL/GenBank/DDBJ whole genome shotgun (WGS) entry which is preliminary data.</text>
</comment>
<proteinExistence type="predicted"/>
<feature type="transmembrane region" description="Helical" evidence="1">
    <location>
        <begin position="58"/>
        <end position="76"/>
    </location>
</feature>
<protein>
    <recommendedName>
        <fullName evidence="4">Membrane protein YkgB</fullName>
    </recommendedName>
</protein>
<evidence type="ECO:0000313" key="3">
    <source>
        <dbReference type="Proteomes" id="UP000632774"/>
    </source>
</evidence>
<keyword evidence="3" id="KW-1185">Reference proteome</keyword>
<sequence length="153" mass="17619">MTEVKATTYSPMAVLRISIGIIYLWFGILKFFFGLSPAEQVASQTIHQLTFGLLPDHVAILTLALWECSLGVLFICCKWMKAVLIMMFIHMAFTFTPFLFFPHQTFMHLPYDFTLLGQYIMKNIIIISSGVVLWQHYVSGLPRIYNVPFSKRS</sequence>
<dbReference type="EMBL" id="JADFFM010000001">
    <property type="protein sequence ID" value="MBE9666023.1"/>
    <property type="molecule type" value="Genomic_DNA"/>
</dbReference>
<dbReference type="RefSeq" id="WP_194105398.1">
    <property type="nucleotide sequence ID" value="NZ_JADFFM010000001.1"/>
</dbReference>
<feature type="transmembrane region" description="Helical" evidence="1">
    <location>
        <begin position="83"/>
        <end position="101"/>
    </location>
</feature>